<sequence>MTFLGFIPSMEYERAETSPFHLHKDCGIFFQLSWLLMSSSSGSHAMKIHNSYNQRCRSNKSHVEATNTNHSI</sequence>
<organism evidence="1 3">
    <name type="scientific">Medicago truncatula</name>
    <name type="common">Barrel medic</name>
    <name type="synonym">Medicago tribuloides</name>
    <dbReference type="NCBI Taxonomy" id="3880"/>
    <lineage>
        <taxon>Eukaryota</taxon>
        <taxon>Viridiplantae</taxon>
        <taxon>Streptophyta</taxon>
        <taxon>Embryophyta</taxon>
        <taxon>Tracheophyta</taxon>
        <taxon>Spermatophyta</taxon>
        <taxon>Magnoliopsida</taxon>
        <taxon>eudicotyledons</taxon>
        <taxon>Gunneridae</taxon>
        <taxon>Pentapetalae</taxon>
        <taxon>rosids</taxon>
        <taxon>fabids</taxon>
        <taxon>Fabales</taxon>
        <taxon>Fabaceae</taxon>
        <taxon>Papilionoideae</taxon>
        <taxon>50 kb inversion clade</taxon>
        <taxon>NPAAA clade</taxon>
        <taxon>Hologalegina</taxon>
        <taxon>IRL clade</taxon>
        <taxon>Trifolieae</taxon>
        <taxon>Medicago</taxon>
    </lineage>
</organism>
<evidence type="ECO:0000313" key="1">
    <source>
        <dbReference type="EMBL" id="KEH25868.1"/>
    </source>
</evidence>
<keyword evidence="3" id="KW-1185">Reference proteome</keyword>
<evidence type="ECO:0000313" key="3">
    <source>
        <dbReference type="Proteomes" id="UP000002051"/>
    </source>
</evidence>
<dbReference type="Proteomes" id="UP000002051">
    <property type="component" value="Chromosome 6"/>
</dbReference>
<gene>
    <name evidence="1" type="ordered locus">MTR_6g036577</name>
</gene>
<dbReference type="EnsemblPlants" id="KEH25868">
    <property type="protein sequence ID" value="KEH25868"/>
    <property type="gene ID" value="MTR_6g036577"/>
</dbReference>
<dbReference type="AlphaFoldDB" id="A0A072U9Z4"/>
<dbReference type="HOGENOM" id="CLU_2726015_0_0_1"/>
<reference evidence="1 3" key="2">
    <citation type="journal article" date="2014" name="BMC Genomics">
        <title>An improved genome release (version Mt4.0) for the model legume Medicago truncatula.</title>
        <authorList>
            <person name="Tang H."/>
            <person name="Krishnakumar V."/>
            <person name="Bidwell S."/>
            <person name="Rosen B."/>
            <person name="Chan A."/>
            <person name="Zhou S."/>
            <person name="Gentzbittel L."/>
            <person name="Childs K.L."/>
            <person name="Yandell M."/>
            <person name="Gundlach H."/>
            <person name="Mayer K.F."/>
            <person name="Schwartz D.C."/>
            <person name="Town C.D."/>
        </authorList>
    </citation>
    <scope>GENOME REANNOTATION</scope>
    <source>
        <strain evidence="1">A17</strain>
        <strain evidence="2 3">cv. Jemalong A17</strain>
    </source>
</reference>
<accession>A0A072U9Z4</accession>
<name>A0A072U9Z4_MEDTR</name>
<proteinExistence type="predicted"/>
<protein>
    <submittedName>
        <fullName evidence="1 2">Uncharacterized protein</fullName>
    </submittedName>
</protein>
<evidence type="ECO:0000313" key="2">
    <source>
        <dbReference type="EnsemblPlants" id="KEH25868"/>
    </source>
</evidence>
<dbReference type="EMBL" id="CM001222">
    <property type="protein sequence ID" value="KEH25868.1"/>
    <property type="molecule type" value="Genomic_DNA"/>
</dbReference>
<reference evidence="1 3" key="1">
    <citation type="journal article" date="2011" name="Nature">
        <title>The Medicago genome provides insight into the evolution of rhizobial symbioses.</title>
        <authorList>
            <person name="Young N.D."/>
            <person name="Debelle F."/>
            <person name="Oldroyd G.E."/>
            <person name="Geurts R."/>
            <person name="Cannon S.B."/>
            <person name="Udvardi M.K."/>
            <person name="Benedito V.A."/>
            <person name="Mayer K.F."/>
            <person name="Gouzy J."/>
            <person name="Schoof H."/>
            <person name="Van de Peer Y."/>
            <person name="Proost S."/>
            <person name="Cook D.R."/>
            <person name="Meyers B.C."/>
            <person name="Spannagl M."/>
            <person name="Cheung F."/>
            <person name="De Mita S."/>
            <person name="Krishnakumar V."/>
            <person name="Gundlach H."/>
            <person name="Zhou S."/>
            <person name="Mudge J."/>
            <person name="Bharti A.K."/>
            <person name="Murray J.D."/>
            <person name="Naoumkina M.A."/>
            <person name="Rosen B."/>
            <person name="Silverstein K.A."/>
            <person name="Tang H."/>
            <person name="Rombauts S."/>
            <person name="Zhao P.X."/>
            <person name="Zhou P."/>
            <person name="Barbe V."/>
            <person name="Bardou P."/>
            <person name="Bechner M."/>
            <person name="Bellec A."/>
            <person name="Berger A."/>
            <person name="Berges H."/>
            <person name="Bidwell S."/>
            <person name="Bisseling T."/>
            <person name="Choisne N."/>
            <person name="Couloux A."/>
            <person name="Denny R."/>
            <person name="Deshpande S."/>
            <person name="Dai X."/>
            <person name="Doyle J.J."/>
            <person name="Dudez A.M."/>
            <person name="Farmer A.D."/>
            <person name="Fouteau S."/>
            <person name="Franken C."/>
            <person name="Gibelin C."/>
            <person name="Gish J."/>
            <person name="Goldstein S."/>
            <person name="Gonzalez A.J."/>
            <person name="Green P.J."/>
            <person name="Hallab A."/>
            <person name="Hartog M."/>
            <person name="Hua A."/>
            <person name="Humphray S.J."/>
            <person name="Jeong D.H."/>
            <person name="Jing Y."/>
            <person name="Jocker A."/>
            <person name="Kenton S.M."/>
            <person name="Kim D.J."/>
            <person name="Klee K."/>
            <person name="Lai H."/>
            <person name="Lang C."/>
            <person name="Lin S."/>
            <person name="Macmil S.L."/>
            <person name="Magdelenat G."/>
            <person name="Matthews L."/>
            <person name="McCorrison J."/>
            <person name="Monaghan E.L."/>
            <person name="Mun J.H."/>
            <person name="Najar F.Z."/>
            <person name="Nicholson C."/>
            <person name="Noirot C."/>
            <person name="O'Bleness M."/>
            <person name="Paule C.R."/>
            <person name="Poulain J."/>
            <person name="Prion F."/>
            <person name="Qin B."/>
            <person name="Qu C."/>
            <person name="Retzel E.F."/>
            <person name="Riddle C."/>
            <person name="Sallet E."/>
            <person name="Samain S."/>
            <person name="Samson N."/>
            <person name="Sanders I."/>
            <person name="Saurat O."/>
            <person name="Scarpelli C."/>
            <person name="Schiex T."/>
            <person name="Segurens B."/>
            <person name="Severin A.J."/>
            <person name="Sherrier D.J."/>
            <person name="Shi R."/>
            <person name="Sims S."/>
            <person name="Singer S.R."/>
            <person name="Sinharoy S."/>
            <person name="Sterck L."/>
            <person name="Viollet A."/>
            <person name="Wang B.B."/>
            <person name="Wang K."/>
            <person name="Wang M."/>
            <person name="Wang X."/>
            <person name="Warfsmann J."/>
            <person name="Weissenbach J."/>
            <person name="White D.D."/>
            <person name="White J.D."/>
            <person name="Wiley G.B."/>
            <person name="Wincker P."/>
            <person name="Xing Y."/>
            <person name="Yang L."/>
            <person name="Yao Z."/>
            <person name="Ying F."/>
            <person name="Zhai J."/>
            <person name="Zhou L."/>
            <person name="Zuber A."/>
            <person name="Denarie J."/>
            <person name="Dixon R.A."/>
            <person name="May G.D."/>
            <person name="Schwartz D.C."/>
            <person name="Rogers J."/>
            <person name="Quetier F."/>
            <person name="Town C.D."/>
            <person name="Roe B.A."/>
        </authorList>
    </citation>
    <scope>NUCLEOTIDE SEQUENCE [LARGE SCALE GENOMIC DNA]</scope>
    <source>
        <strain evidence="1">A17</strain>
        <strain evidence="2 3">cv. Jemalong A17</strain>
    </source>
</reference>
<reference evidence="2" key="3">
    <citation type="submission" date="2015-04" db="UniProtKB">
        <authorList>
            <consortium name="EnsemblPlants"/>
        </authorList>
    </citation>
    <scope>IDENTIFICATION</scope>
    <source>
        <strain evidence="2">cv. Jemalong A17</strain>
    </source>
</reference>